<dbReference type="InterPro" id="IPR016181">
    <property type="entry name" value="Acyl_CoA_acyltransferase"/>
</dbReference>
<proteinExistence type="inferred from homology"/>
<dbReference type="Pfam" id="PF00583">
    <property type="entry name" value="Acetyltransf_1"/>
    <property type="match status" value="1"/>
</dbReference>
<dbReference type="CDD" id="cd04301">
    <property type="entry name" value="NAT_SF"/>
    <property type="match status" value="1"/>
</dbReference>
<comment type="similarity">
    <text evidence="1">Belongs to the acetyltransferase family.</text>
</comment>
<evidence type="ECO:0000256" key="1">
    <source>
        <dbReference type="ARBA" id="ARBA00008694"/>
    </source>
</evidence>
<dbReference type="InterPro" id="IPR051016">
    <property type="entry name" value="Diverse_Substrate_AcTransf"/>
</dbReference>
<evidence type="ECO:0000259" key="4">
    <source>
        <dbReference type="PROSITE" id="PS51186"/>
    </source>
</evidence>
<name>A0A0N8GEF9_9HYPH</name>
<evidence type="ECO:0000256" key="3">
    <source>
        <dbReference type="ARBA" id="ARBA00023315"/>
    </source>
</evidence>
<keyword evidence="6" id="KW-1185">Reference proteome</keyword>
<dbReference type="AlphaFoldDB" id="A0A0N8GEF9"/>
<keyword evidence="3" id="KW-0012">Acyltransferase</keyword>
<evidence type="ECO:0000313" key="5">
    <source>
        <dbReference type="EMBL" id="KPL51409.1"/>
    </source>
</evidence>
<protein>
    <submittedName>
        <fullName evidence="5">GCN5 family acetyltransferase</fullName>
    </submittedName>
</protein>
<reference evidence="5 6" key="2">
    <citation type="submission" date="2015-10" db="EMBL/GenBank/DDBJ databases">
        <title>Draft Genome Sequence of Prosthecomicrobium hirschii ATCC 27832.</title>
        <authorList>
            <person name="Daniel J."/>
            <person name="Givan S.A."/>
            <person name="Brun Y.V."/>
            <person name="Brown P.J."/>
        </authorList>
    </citation>
    <scope>NUCLEOTIDE SEQUENCE [LARGE SCALE GENOMIC DNA]</scope>
    <source>
        <strain evidence="5 6">16</strain>
    </source>
</reference>
<reference evidence="5 6" key="1">
    <citation type="submission" date="2015-09" db="EMBL/GenBank/DDBJ databases">
        <authorList>
            <consortium name="Swine Surveillance"/>
        </authorList>
    </citation>
    <scope>NUCLEOTIDE SEQUENCE [LARGE SCALE GENOMIC DNA]</scope>
    <source>
        <strain evidence="5 6">16</strain>
    </source>
</reference>
<comment type="caution">
    <text evidence="5">The sequence shown here is derived from an EMBL/GenBank/DDBJ whole genome shotgun (WGS) entry which is preliminary data.</text>
</comment>
<dbReference type="Proteomes" id="UP000048984">
    <property type="component" value="Unassembled WGS sequence"/>
</dbReference>
<gene>
    <name evidence="5" type="ORF">ABB55_03510</name>
</gene>
<dbReference type="RefSeq" id="WP_054357571.1">
    <property type="nucleotide sequence ID" value="NZ_JAPCYQ010000001.1"/>
</dbReference>
<keyword evidence="2 5" id="KW-0808">Transferase</keyword>
<dbReference type="InterPro" id="IPR000182">
    <property type="entry name" value="GNAT_dom"/>
</dbReference>
<organism evidence="5 6">
    <name type="scientific">Prosthecodimorpha hirschii</name>
    <dbReference type="NCBI Taxonomy" id="665126"/>
    <lineage>
        <taxon>Bacteria</taxon>
        <taxon>Pseudomonadati</taxon>
        <taxon>Pseudomonadota</taxon>
        <taxon>Alphaproteobacteria</taxon>
        <taxon>Hyphomicrobiales</taxon>
        <taxon>Ancalomicrobiaceae</taxon>
        <taxon>Prosthecodimorpha</taxon>
    </lineage>
</organism>
<dbReference type="FunFam" id="3.40.630.30:FF:000064">
    <property type="entry name" value="GNAT family acetyltransferase"/>
    <property type="match status" value="1"/>
</dbReference>
<dbReference type="GO" id="GO:0008080">
    <property type="term" value="F:N-acetyltransferase activity"/>
    <property type="evidence" value="ECO:0007669"/>
    <property type="project" value="UniProtKB-ARBA"/>
</dbReference>
<dbReference type="PANTHER" id="PTHR10545:SF29">
    <property type="entry name" value="GH14572P-RELATED"/>
    <property type="match status" value="1"/>
</dbReference>
<dbReference type="Gene3D" id="3.40.630.30">
    <property type="match status" value="1"/>
</dbReference>
<accession>A0A0N8GEF9</accession>
<evidence type="ECO:0000256" key="2">
    <source>
        <dbReference type="ARBA" id="ARBA00022679"/>
    </source>
</evidence>
<dbReference type="PROSITE" id="PS51186">
    <property type="entry name" value="GNAT"/>
    <property type="match status" value="1"/>
</dbReference>
<dbReference type="STRING" id="665126.ABB55_03510"/>
<evidence type="ECO:0000313" key="6">
    <source>
        <dbReference type="Proteomes" id="UP000048984"/>
    </source>
</evidence>
<feature type="domain" description="N-acetyltransferase" evidence="4">
    <location>
        <begin position="3"/>
        <end position="159"/>
    </location>
</feature>
<dbReference type="EMBL" id="LJYW01000001">
    <property type="protein sequence ID" value="KPL51409.1"/>
    <property type="molecule type" value="Genomic_DNA"/>
</dbReference>
<dbReference type="SUPFAM" id="SSF55729">
    <property type="entry name" value="Acyl-CoA N-acyltransferases (Nat)"/>
    <property type="match status" value="1"/>
</dbReference>
<dbReference type="PANTHER" id="PTHR10545">
    <property type="entry name" value="DIAMINE N-ACETYLTRANSFERASE"/>
    <property type="match status" value="1"/>
</dbReference>
<sequence length="161" mass="17928">MPTLIRPATPDDAGLVFDFVMKLAEYENLTHEVDATAEGIADALFRPDPKAFCDLAFRDGEPAGFALWFYNFSTFRGRHGIYLEDLFVEPKFRGLGIGRTLLERLAARCVAEGLARFEWSVLDWNAPSIAFYRSLGAEPKDEWTMYQVSGAALARLGGGAR</sequence>